<accession>A0A7S5YAK9</accession>
<name>A0A7S5YAK9_9CAUD</name>
<reference evidence="2" key="1">
    <citation type="submission" date="2020-04" db="EMBL/GenBank/DDBJ databases">
        <title>Efficient Dilution-to-Extinction isolation of novel virus-host model systems for fastidious heterotrophic bacteria.</title>
        <authorList>
            <person name="Buchholz H.H."/>
            <person name="Temperton B."/>
            <person name="Michelsen M."/>
            <person name="Allen M."/>
        </authorList>
    </citation>
    <scope>NUCLEOTIDE SEQUENCE [LARGE SCALE GENOMIC DNA]</scope>
</reference>
<sequence>MPKPFEIPILSEELIDYLDKSFPEKCADLQENEKQIFYKSGQRSVVKHLIEKYKLQQEK</sequence>
<dbReference type="Proteomes" id="UP000594646">
    <property type="component" value="Genome"/>
</dbReference>
<gene>
    <name evidence="1" type="ORF">Eyrgjafa_gp_36</name>
</gene>
<protein>
    <submittedName>
        <fullName evidence="1">Uncharacterized protein</fullName>
    </submittedName>
</protein>
<evidence type="ECO:0000313" key="2">
    <source>
        <dbReference type="Proteomes" id="UP000594646"/>
    </source>
</evidence>
<proteinExistence type="predicted"/>
<organism evidence="1 2">
    <name type="scientific">Pelagibacter phage Eyrgjafa EXVC018P</name>
    <dbReference type="NCBI Taxonomy" id="2736227"/>
    <lineage>
        <taxon>Viruses</taxon>
        <taxon>Duplodnaviria</taxon>
        <taxon>Heunggongvirae</taxon>
        <taxon>Uroviricota</taxon>
        <taxon>Caudoviricetes</taxon>
        <taxon>Autographivirales</taxon>
        <taxon>Fussvirus</taxon>
        <taxon>Fussvirus Eyrgjafa EXVC018P</taxon>
    </lineage>
</organism>
<dbReference type="EMBL" id="MT375523">
    <property type="protein sequence ID" value="QLF88181.1"/>
    <property type="molecule type" value="Genomic_DNA"/>
</dbReference>
<keyword evidence="2" id="KW-1185">Reference proteome</keyword>
<evidence type="ECO:0000313" key="1">
    <source>
        <dbReference type="EMBL" id="QLF88181.1"/>
    </source>
</evidence>